<dbReference type="Gene3D" id="3.40.50.10490">
    <property type="entry name" value="Glucose-6-phosphate isomerase like protein, domain 1"/>
    <property type="match status" value="1"/>
</dbReference>
<keyword evidence="7" id="KW-1185">Reference proteome</keyword>
<dbReference type="InterPro" id="IPR036388">
    <property type="entry name" value="WH-like_DNA-bd_sf"/>
</dbReference>
<keyword evidence="3" id="KW-0804">Transcription</keyword>
<feature type="domain" description="SIS" evidence="5">
    <location>
        <begin position="139"/>
        <end position="276"/>
    </location>
</feature>
<dbReference type="GO" id="GO:0003700">
    <property type="term" value="F:DNA-binding transcription factor activity"/>
    <property type="evidence" value="ECO:0007669"/>
    <property type="project" value="InterPro"/>
</dbReference>
<dbReference type="PROSITE" id="PS51464">
    <property type="entry name" value="SIS"/>
    <property type="match status" value="1"/>
</dbReference>
<dbReference type="InterPro" id="IPR009057">
    <property type="entry name" value="Homeodomain-like_sf"/>
</dbReference>
<proteinExistence type="predicted"/>
<dbReference type="EMBL" id="PKUR01000001">
    <property type="protein sequence ID" value="PLW88093.1"/>
    <property type="molecule type" value="Genomic_DNA"/>
</dbReference>
<dbReference type="SUPFAM" id="SSF46689">
    <property type="entry name" value="Homeodomain-like"/>
    <property type="match status" value="1"/>
</dbReference>
<dbReference type="Pfam" id="PF01418">
    <property type="entry name" value="HTH_6"/>
    <property type="match status" value="1"/>
</dbReference>
<name>A0AAP8MHU4_9GAMM</name>
<accession>A0AAP8MHU4</accession>
<dbReference type="PANTHER" id="PTHR30514">
    <property type="entry name" value="GLUCOKINASE"/>
    <property type="match status" value="1"/>
</dbReference>
<dbReference type="Proteomes" id="UP000235162">
    <property type="component" value="Unassembled WGS sequence"/>
</dbReference>
<reference evidence="6 7" key="1">
    <citation type="submission" date="2018-01" db="EMBL/GenBank/DDBJ databases">
        <title>The draft genome sequence of Halioglobus japonicus S1-36.</title>
        <authorList>
            <person name="Du Z.-J."/>
            <person name="Shi M.-J."/>
        </authorList>
    </citation>
    <scope>NUCLEOTIDE SEQUENCE [LARGE SCALE GENOMIC DNA]</scope>
    <source>
        <strain evidence="6 7">S1-36</strain>
    </source>
</reference>
<keyword evidence="1" id="KW-0805">Transcription regulation</keyword>
<feature type="domain" description="HTH rpiR-type" evidence="4">
    <location>
        <begin position="16"/>
        <end position="92"/>
    </location>
</feature>
<dbReference type="GO" id="GO:1901135">
    <property type="term" value="P:carbohydrate derivative metabolic process"/>
    <property type="evidence" value="ECO:0007669"/>
    <property type="project" value="InterPro"/>
</dbReference>
<organism evidence="6 7">
    <name type="scientific">Halioglobus japonicus</name>
    <dbReference type="NCBI Taxonomy" id="930805"/>
    <lineage>
        <taxon>Bacteria</taxon>
        <taxon>Pseudomonadati</taxon>
        <taxon>Pseudomonadota</taxon>
        <taxon>Gammaproteobacteria</taxon>
        <taxon>Cellvibrionales</taxon>
        <taxon>Halieaceae</taxon>
        <taxon>Halioglobus</taxon>
    </lineage>
</organism>
<dbReference type="Gene3D" id="1.10.10.10">
    <property type="entry name" value="Winged helix-like DNA-binding domain superfamily/Winged helix DNA-binding domain"/>
    <property type="match status" value="1"/>
</dbReference>
<dbReference type="CDD" id="cd05013">
    <property type="entry name" value="SIS_RpiR"/>
    <property type="match status" value="1"/>
</dbReference>
<dbReference type="KEGG" id="hja:BST95_12265"/>
<dbReference type="AlphaFoldDB" id="A0AAP8MHU4"/>
<dbReference type="Pfam" id="PF01380">
    <property type="entry name" value="SIS"/>
    <property type="match status" value="1"/>
</dbReference>
<evidence type="ECO:0000256" key="1">
    <source>
        <dbReference type="ARBA" id="ARBA00023015"/>
    </source>
</evidence>
<protein>
    <submittedName>
        <fullName evidence="6">MurR/RpiR family transcriptional regulator</fullName>
    </submittedName>
</protein>
<dbReference type="InterPro" id="IPR000281">
    <property type="entry name" value="HTH_RpiR"/>
</dbReference>
<comment type="caution">
    <text evidence="6">The sequence shown here is derived from an EMBL/GenBank/DDBJ whole genome shotgun (WGS) entry which is preliminary data.</text>
</comment>
<dbReference type="InterPro" id="IPR035472">
    <property type="entry name" value="RpiR-like_SIS"/>
</dbReference>
<evidence type="ECO:0000259" key="4">
    <source>
        <dbReference type="PROSITE" id="PS51071"/>
    </source>
</evidence>
<dbReference type="InterPro" id="IPR001347">
    <property type="entry name" value="SIS_dom"/>
</dbReference>
<dbReference type="PROSITE" id="PS51071">
    <property type="entry name" value="HTH_RPIR"/>
    <property type="match status" value="1"/>
</dbReference>
<dbReference type="PANTHER" id="PTHR30514:SF18">
    <property type="entry name" value="RPIR-FAMILY TRANSCRIPTIONAL REGULATOR"/>
    <property type="match status" value="1"/>
</dbReference>
<dbReference type="GO" id="GO:0097367">
    <property type="term" value="F:carbohydrate derivative binding"/>
    <property type="evidence" value="ECO:0007669"/>
    <property type="project" value="InterPro"/>
</dbReference>
<evidence type="ECO:0000313" key="6">
    <source>
        <dbReference type="EMBL" id="PLW88093.1"/>
    </source>
</evidence>
<dbReference type="RefSeq" id="WP_084199783.1">
    <property type="nucleotide sequence ID" value="NZ_BMYL01000005.1"/>
</dbReference>
<dbReference type="InterPro" id="IPR047640">
    <property type="entry name" value="RpiR-like"/>
</dbReference>
<evidence type="ECO:0000256" key="3">
    <source>
        <dbReference type="ARBA" id="ARBA00023163"/>
    </source>
</evidence>
<gene>
    <name evidence="6" type="ORF">C0029_05905</name>
</gene>
<evidence type="ECO:0000256" key="2">
    <source>
        <dbReference type="ARBA" id="ARBA00023125"/>
    </source>
</evidence>
<dbReference type="SUPFAM" id="SSF53697">
    <property type="entry name" value="SIS domain"/>
    <property type="match status" value="1"/>
</dbReference>
<dbReference type="GO" id="GO:0003677">
    <property type="term" value="F:DNA binding"/>
    <property type="evidence" value="ECO:0007669"/>
    <property type="project" value="UniProtKB-KW"/>
</dbReference>
<evidence type="ECO:0000259" key="5">
    <source>
        <dbReference type="PROSITE" id="PS51464"/>
    </source>
</evidence>
<evidence type="ECO:0000313" key="7">
    <source>
        <dbReference type="Proteomes" id="UP000235162"/>
    </source>
</evidence>
<keyword evidence="2" id="KW-0238">DNA-binding</keyword>
<sequence length="299" mass="32100">MKNNDAKSSAIGSAGTSARDKLLASAATLSRQQQVIADFLLNHLQEIPFLSVMEVAERTGTSEATVVRLSQRIGYDGYAQLKMALVEMLRDDISDGAAPSRGHADLDLGKDVLAAMSRLEIQNIERTLQRIDRRDFDAAAAILADADHVFTFGLGISAHLAGLASYLFTEHGVRSTALDARFTSPREQLVVLRPGDVVLGMSFPPYSQETIEVLQEARARELQTVVITDRATAPAAAFASAPLLVACDGMTFTNTTASVDVVLNALAVKVASAQQDQSMEVIGRINEILAEEGNRGSRD</sequence>
<dbReference type="InterPro" id="IPR046348">
    <property type="entry name" value="SIS_dom_sf"/>
</dbReference>